<feature type="compositionally biased region" description="Low complexity" evidence="1">
    <location>
        <begin position="547"/>
        <end position="565"/>
    </location>
</feature>
<dbReference type="Gene3D" id="3.60.21.70">
    <property type="entry name" value="PhoD-like phosphatase"/>
    <property type="match status" value="1"/>
</dbReference>
<dbReference type="InterPro" id="IPR056702">
    <property type="entry name" value="DUF7800"/>
</dbReference>
<protein>
    <submittedName>
        <fullName evidence="4">Alkaline phosphatase D family protein</fullName>
        <ecNumber evidence="4">3.1.3.1</ecNumber>
    </submittedName>
</protein>
<dbReference type="CDD" id="cd07389">
    <property type="entry name" value="MPP_PhoD"/>
    <property type="match status" value="1"/>
</dbReference>
<reference evidence="4" key="1">
    <citation type="submission" date="2023-07" db="EMBL/GenBank/DDBJ databases">
        <title>Mycolicibacterium sp. nov., a novel bacterial species.</title>
        <authorList>
            <person name="Cao Y."/>
        </authorList>
    </citation>
    <scope>NUCLEOTIDE SEQUENCE</scope>
    <source>
        <strain evidence="4">KC 300</strain>
    </source>
</reference>
<feature type="region of interest" description="Disordered" evidence="1">
    <location>
        <begin position="530"/>
        <end position="565"/>
    </location>
</feature>
<dbReference type="Pfam" id="PF09423">
    <property type="entry name" value="PhoD"/>
    <property type="match status" value="1"/>
</dbReference>
<feature type="domain" description="PhoD-like phosphatase metallophosphatase" evidence="2">
    <location>
        <begin position="136"/>
        <end position="463"/>
    </location>
</feature>
<evidence type="ECO:0000313" key="4">
    <source>
        <dbReference type="EMBL" id="MDO3638321.1"/>
    </source>
</evidence>
<dbReference type="EC" id="3.1.3.1" evidence="4"/>
<evidence type="ECO:0000259" key="3">
    <source>
        <dbReference type="Pfam" id="PF25077"/>
    </source>
</evidence>
<dbReference type="InterPro" id="IPR018946">
    <property type="entry name" value="PhoD-like_MPP"/>
</dbReference>
<name>A0ABT8UMF9_9MYCO</name>
<dbReference type="EMBL" id="JAUMSQ010000196">
    <property type="protein sequence ID" value="MDO3638321.1"/>
    <property type="molecule type" value="Genomic_DNA"/>
</dbReference>
<dbReference type="RefSeq" id="WP_302915684.1">
    <property type="nucleotide sequence ID" value="NZ_JAUMSQ010000196.1"/>
</dbReference>
<dbReference type="PANTHER" id="PTHR37031">
    <property type="entry name" value="METALLOPHOSPHATASE BINDING DOMAIN PROTEIN"/>
    <property type="match status" value="1"/>
</dbReference>
<dbReference type="GO" id="GO:0004035">
    <property type="term" value="F:alkaline phosphatase activity"/>
    <property type="evidence" value="ECO:0007669"/>
    <property type="project" value="UniProtKB-EC"/>
</dbReference>
<dbReference type="SUPFAM" id="SSF56300">
    <property type="entry name" value="Metallo-dependent phosphatases"/>
    <property type="match status" value="1"/>
</dbReference>
<dbReference type="InterPro" id="IPR029052">
    <property type="entry name" value="Metallo-depent_PP-like"/>
</dbReference>
<keyword evidence="5" id="KW-1185">Reference proteome</keyword>
<keyword evidence="4" id="KW-0378">Hydrolase</keyword>
<dbReference type="InterPro" id="IPR038607">
    <property type="entry name" value="PhoD-like_sf"/>
</dbReference>
<sequence length="565" mass="62758">MPLVLGPALRHVGETTASVWVQTEQAATVTVLGCSAPTFNVQGYHYALVQVTGLTPDSVTEYRVHVDGRQVWPVDDAPYPPSVIRTRGPESAPRVRAIFGSCRYPKTEDDKVDSKLGRDALDSYATRMAGQPIEAWPDALILLGDQLYADELTPESREQLAGKRTRRKSNGGRPPDEVVSFAEYERLYRHSWGDPEIRWLMSTVPTAMIFDDHDIRDDWNTSEAWRTDVKKMPWWRDRIRAGLASYWVYQHLGNLSPADLADNVDYQRLVAAEGDTWPLLTDLADRADEEVDDSKGVRFSYRWDLGRTRLIMVDSRNGRILESGNRMMIGEREFAWLEGEATDRLDDVDHLMIASSLPWLLPPVISDLQMVNEQAANRPGRRGRLAEKIRRAGDLEHWAAFLKSFLRLTGLITRVAGDPAGPATVSVLSGDVHHSYAARAQLAGLQAGRGATVHQLVCSPVHNYVPAAVKPAFRLGWSRPVARLTRRWARHRDLPDLPVSWTNTCGPLFGNTIATMEADGRRAEVFFEQPSGPATLDEAGRVPLTRPAPSSVAVTSSSDSPSAGG</sequence>
<feature type="region of interest" description="Disordered" evidence="1">
    <location>
        <begin position="155"/>
        <end position="175"/>
    </location>
</feature>
<gene>
    <name evidence="4" type="ORF">Q2100_21455</name>
</gene>
<evidence type="ECO:0000313" key="5">
    <source>
        <dbReference type="Proteomes" id="UP001168823"/>
    </source>
</evidence>
<dbReference type="PANTHER" id="PTHR37031:SF2">
    <property type="entry name" value="PHOD-LIKE PHOSPHATASE METALLOPHOSPHATASE DOMAIN-CONTAINING PROTEIN"/>
    <property type="match status" value="1"/>
</dbReference>
<organism evidence="4 5">
    <name type="scientific">Mycolicibacterium arseniciresistens</name>
    <dbReference type="NCBI Taxonomy" id="3062257"/>
    <lineage>
        <taxon>Bacteria</taxon>
        <taxon>Bacillati</taxon>
        <taxon>Actinomycetota</taxon>
        <taxon>Actinomycetes</taxon>
        <taxon>Mycobacteriales</taxon>
        <taxon>Mycobacteriaceae</taxon>
        <taxon>Mycolicibacterium</taxon>
    </lineage>
</organism>
<dbReference type="Pfam" id="PF25077">
    <property type="entry name" value="DUF7800"/>
    <property type="match status" value="1"/>
</dbReference>
<accession>A0ABT8UMF9</accession>
<comment type="caution">
    <text evidence="4">The sequence shown here is derived from an EMBL/GenBank/DDBJ whole genome shotgun (WGS) entry which is preliminary data.</text>
</comment>
<evidence type="ECO:0000259" key="2">
    <source>
        <dbReference type="Pfam" id="PF09423"/>
    </source>
</evidence>
<feature type="domain" description="DUF7800" evidence="3">
    <location>
        <begin position="2"/>
        <end position="84"/>
    </location>
</feature>
<dbReference type="Proteomes" id="UP001168823">
    <property type="component" value="Unassembled WGS sequence"/>
</dbReference>
<evidence type="ECO:0000256" key="1">
    <source>
        <dbReference type="SAM" id="MobiDB-lite"/>
    </source>
</evidence>
<proteinExistence type="predicted"/>